<name>A0A3E0U896_9GAMM</name>
<dbReference type="Pfam" id="PF02541">
    <property type="entry name" value="Ppx-GppA"/>
    <property type="match status" value="1"/>
</dbReference>
<dbReference type="AlphaFoldDB" id="A0A3E0U896"/>
<feature type="domain" description="Ppx/GppA phosphatase N-terminal" evidence="2">
    <location>
        <begin position="43"/>
        <end position="321"/>
    </location>
</feature>
<evidence type="ECO:0000259" key="2">
    <source>
        <dbReference type="Pfam" id="PF02541"/>
    </source>
</evidence>
<comment type="caution">
    <text evidence="4">The sequence shown here is derived from an EMBL/GenBank/DDBJ whole genome shotgun (WGS) entry which is preliminary data.</text>
</comment>
<evidence type="ECO:0000259" key="3">
    <source>
        <dbReference type="Pfam" id="PF21447"/>
    </source>
</evidence>
<dbReference type="GO" id="GO:0006798">
    <property type="term" value="P:polyphosphate catabolic process"/>
    <property type="evidence" value="ECO:0007669"/>
    <property type="project" value="TreeGrafter"/>
</dbReference>
<evidence type="ECO:0000313" key="4">
    <source>
        <dbReference type="EMBL" id="REL32112.1"/>
    </source>
</evidence>
<dbReference type="InterPro" id="IPR030673">
    <property type="entry name" value="PyroPPase_GppA_Ppx"/>
</dbReference>
<feature type="domain" description="Ppx/GppA phosphatase C-terminal" evidence="3">
    <location>
        <begin position="329"/>
        <end position="502"/>
    </location>
</feature>
<keyword evidence="1" id="KW-0378">Hydrolase</keyword>
<dbReference type="Gene3D" id="3.30.420.40">
    <property type="match status" value="1"/>
</dbReference>
<dbReference type="Gene3D" id="1.10.3210.10">
    <property type="entry name" value="Hypothetical protein af1432"/>
    <property type="match status" value="1"/>
</dbReference>
<dbReference type="EMBL" id="QUOT01000001">
    <property type="protein sequence ID" value="REL32112.1"/>
    <property type="molecule type" value="Genomic_DNA"/>
</dbReference>
<keyword evidence="5" id="KW-1185">Reference proteome</keyword>
<dbReference type="InterPro" id="IPR043129">
    <property type="entry name" value="ATPase_NBD"/>
</dbReference>
<dbReference type="PANTHER" id="PTHR30005">
    <property type="entry name" value="EXOPOLYPHOSPHATASE"/>
    <property type="match status" value="1"/>
</dbReference>
<dbReference type="InterPro" id="IPR050273">
    <property type="entry name" value="GppA/Ppx_hydrolase"/>
</dbReference>
<dbReference type="Gene3D" id="3.30.420.150">
    <property type="entry name" value="Exopolyphosphatase. Domain 2"/>
    <property type="match status" value="1"/>
</dbReference>
<dbReference type="CDD" id="cd24053">
    <property type="entry name" value="ASKHA_NBD_EcPPX-GppA-like"/>
    <property type="match status" value="1"/>
</dbReference>
<dbReference type="InterPro" id="IPR003695">
    <property type="entry name" value="Ppx_GppA_N"/>
</dbReference>
<accession>A0A3E0U896</accession>
<dbReference type="GO" id="GO:0004309">
    <property type="term" value="F:exopolyphosphatase activity"/>
    <property type="evidence" value="ECO:0007669"/>
    <property type="project" value="TreeGrafter"/>
</dbReference>
<dbReference type="SUPFAM" id="SSF53067">
    <property type="entry name" value="Actin-like ATPase domain"/>
    <property type="match status" value="2"/>
</dbReference>
<protein>
    <submittedName>
        <fullName evidence="4">Ppx/GppA family phosphatase</fullName>
    </submittedName>
</protein>
<reference evidence="5" key="1">
    <citation type="submission" date="2018-08" db="EMBL/GenBank/DDBJ databases">
        <title>Thalassotalea euphylliae genome.</title>
        <authorList>
            <person name="Summers S."/>
            <person name="Rice S.A."/>
            <person name="Freckelton M.L."/>
            <person name="Nedved B.T."/>
            <person name="Hadfield M.G."/>
        </authorList>
    </citation>
    <scope>NUCLEOTIDE SEQUENCE [LARGE SCALE GENOMIC DNA]</scope>
    <source>
        <strain evidence="5">H3</strain>
    </source>
</reference>
<gene>
    <name evidence="4" type="ORF">DXX94_16055</name>
</gene>
<dbReference type="RefSeq" id="WP_116017444.1">
    <property type="nucleotide sequence ID" value="NZ_QUOT01000001.1"/>
</dbReference>
<dbReference type="Proteomes" id="UP000256899">
    <property type="component" value="Unassembled WGS sequence"/>
</dbReference>
<evidence type="ECO:0000256" key="1">
    <source>
        <dbReference type="ARBA" id="ARBA00022801"/>
    </source>
</evidence>
<dbReference type="InterPro" id="IPR048950">
    <property type="entry name" value="Ppx_GppA_C"/>
</dbReference>
<dbReference type="PANTHER" id="PTHR30005:SF14">
    <property type="entry name" value="EXOPOLYPHOSPHATASE"/>
    <property type="match status" value="1"/>
</dbReference>
<sequence>MTLANDKQIASDINAKNTNSASSDNYHIGALDIGSNSFHFVFARVVNDNLQILHSEKYRVRLAQGLDHDGILDQAAIERGVKALSDLAPLTEKLSPENFRVVATFTLRQARNAQAFLDAAAQVFPFDIEVISGHEEARLIYQGVAHYLPPATQRLIIDIGGGSTECVIGKDLQTSQLTSLNIGCVSFSRFYFANGEITEQAFARAILHAKQEIESHVSRFKNAGWQEVIGTSGTLKTIFQQLNLSRGNNQAFNLAELHSFKDQLIAFGHADNIQLPSLKESRRHIIAPGVAILIGIAELLAIDSIDYCDYSLREGVLSEQLEAIQFDDIRDRTINSLSTRFNIDQQQVEKVQQLATRIYQATSRLWQLDKKTYQQLLNWAIWVHEIGYDINPSAYHKHSRYILLNADLPGFNLEQQQALAWLVGNQRKKIQFEDNQLWYLLDELRLAKLLAILRLSILLSQQRQLTEHADIQMSAQKDTLNLHFPANWLNEKPLVEVDLAQERKQLSLVGITVNFH</sequence>
<dbReference type="Pfam" id="PF21447">
    <property type="entry name" value="Ppx-GppA_III"/>
    <property type="match status" value="1"/>
</dbReference>
<organism evidence="4 5">
    <name type="scientific">Thalassotalea euphylliae</name>
    <dbReference type="NCBI Taxonomy" id="1655234"/>
    <lineage>
        <taxon>Bacteria</taxon>
        <taxon>Pseudomonadati</taxon>
        <taxon>Pseudomonadota</taxon>
        <taxon>Gammaproteobacteria</taxon>
        <taxon>Alteromonadales</taxon>
        <taxon>Colwelliaceae</taxon>
        <taxon>Thalassotalea</taxon>
    </lineage>
</organism>
<proteinExistence type="predicted"/>
<dbReference type="PIRSF" id="PIRSF001267">
    <property type="entry name" value="Pyrophosphatase_GppA_Ppx"/>
    <property type="match status" value="1"/>
</dbReference>
<dbReference type="SUPFAM" id="SSF109604">
    <property type="entry name" value="HD-domain/PDEase-like"/>
    <property type="match status" value="1"/>
</dbReference>
<evidence type="ECO:0000313" key="5">
    <source>
        <dbReference type="Proteomes" id="UP000256899"/>
    </source>
</evidence>